<proteinExistence type="predicted"/>
<evidence type="ECO:0000313" key="1">
    <source>
        <dbReference type="EMBL" id="KNE62541.1"/>
    </source>
</evidence>
<dbReference type="AlphaFoldDB" id="A0A0L0SJ72"/>
<dbReference type="OrthoDB" id="10477876at2759"/>
<protein>
    <submittedName>
        <fullName evidence="1">Uncharacterized protein</fullName>
    </submittedName>
</protein>
<reference evidence="2" key="2">
    <citation type="submission" date="2009-11" db="EMBL/GenBank/DDBJ databases">
        <title>The Genome Sequence of Allomyces macrogynus strain ATCC 38327.</title>
        <authorList>
            <consortium name="The Broad Institute Genome Sequencing Platform"/>
            <person name="Russ C."/>
            <person name="Cuomo C."/>
            <person name="Shea T."/>
            <person name="Young S.K."/>
            <person name="Zeng Q."/>
            <person name="Koehrsen M."/>
            <person name="Haas B."/>
            <person name="Borodovsky M."/>
            <person name="Guigo R."/>
            <person name="Alvarado L."/>
            <person name="Berlin A."/>
            <person name="Borenstein D."/>
            <person name="Chen Z."/>
            <person name="Engels R."/>
            <person name="Freedman E."/>
            <person name="Gellesch M."/>
            <person name="Goldberg J."/>
            <person name="Griggs A."/>
            <person name="Gujja S."/>
            <person name="Heiman D."/>
            <person name="Hepburn T."/>
            <person name="Howarth C."/>
            <person name="Jen D."/>
            <person name="Larson L."/>
            <person name="Lewis B."/>
            <person name="Mehta T."/>
            <person name="Park D."/>
            <person name="Pearson M."/>
            <person name="Roberts A."/>
            <person name="Saif S."/>
            <person name="Shenoy N."/>
            <person name="Sisk P."/>
            <person name="Stolte C."/>
            <person name="Sykes S."/>
            <person name="Walk T."/>
            <person name="White J."/>
            <person name="Yandava C."/>
            <person name="Burger G."/>
            <person name="Gray M.W."/>
            <person name="Holland P.W.H."/>
            <person name="King N."/>
            <person name="Lang F.B.F."/>
            <person name="Roger A.J."/>
            <person name="Ruiz-Trillo I."/>
            <person name="Lander E."/>
            <person name="Nusbaum C."/>
        </authorList>
    </citation>
    <scope>NUCLEOTIDE SEQUENCE [LARGE SCALE GENOMIC DNA]</scope>
    <source>
        <strain evidence="2">ATCC 38327</strain>
    </source>
</reference>
<dbReference type="Proteomes" id="UP000054350">
    <property type="component" value="Unassembled WGS sequence"/>
</dbReference>
<keyword evidence="2" id="KW-1185">Reference proteome</keyword>
<sequence>MIATWAAAVWVANDDLRSWTAPVPHAQSALDQLVHHLPLDPDRDARQRAIIVFLALLLCNCTLPHATWQWAMQSLHSIDVALPRAVLAQLSSLFAGPDVLVQACVDVGSSCGEPTRPQDCFMDAADTHPTWVEYQLRPTTLARSAASRLLLDAVQSLDAAALRALLDVDPAVTPEEDEVVALALVVPHAARSEALVAVLTEYLLDVVPSPNLNEMRARGLPPRLASLPWPLVHVLCRRYPTTVWAAYSAALAGMVGDEAQARSAALASAMPHASLAG</sequence>
<organism evidence="1 2">
    <name type="scientific">Allomyces macrogynus (strain ATCC 38327)</name>
    <name type="common">Allomyces javanicus var. macrogynus</name>
    <dbReference type="NCBI Taxonomy" id="578462"/>
    <lineage>
        <taxon>Eukaryota</taxon>
        <taxon>Fungi</taxon>
        <taxon>Fungi incertae sedis</taxon>
        <taxon>Blastocladiomycota</taxon>
        <taxon>Blastocladiomycetes</taxon>
        <taxon>Blastocladiales</taxon>
        <taxon>Blastocladiaceae</taxon>
        <taxon>Allomyces</taxon>
    </lineage>
</organism>
<name>A0A0L0SJ72_ALLM3</name>
<evidence type="ECO:0000313" key="2">
    <source>
        <dbReference type="Proteomes" id="UP000054350"/>
    </source>
</evidence>
<gene>
    <name evidence="1" type="ORF">AMAG_18877</name>
</gene>
<dbReference type="EMBL" id="GG745340">
    <property type="protein sequence ID" value="KNE62541.1"/>
    <property type="molecule type" value="Genomic_DNA"/>
</dbReference>
<reference evidence="1 2" key="1">
    <citation type="submission" date="2009-11" db="EMBL/GenBank/DDBJ databases">
        <title>Annotation of Allomyces macrogynus ATCC 38327.</title>
        <authorList>
            <consortium name="The Broad Institute Genome Sequencing Platform"/>
            <person name="Russ C."/>
            <person name="Cuomo C."/>
            <person name="Burger G."/>
            <person name="Gray M.W."/>
            <person name="Holland P.W.H."/>
            <person name="King N."/>
            <person name="Lang F.B.F."/>
            <person name="Roger A.J."/>
            <person name="Ruiz-Trillo I."/>
            <person name="Young S.K."/>
            <person name="Zeng Q."/>
            <person name="Gargeya S."/>
            <person name="Fitzgerald M."/>
            <person name="Haas B."/>
            <person name="Abouelleil A."/>
            <person name="Alvarado L."/>
            <person name="Arachchi H.M."/>
            <person name="Berlin A."/>
            <person name="Chapman S.B."/>
            <person name="Gearin G."/>
            <person name="Goldberg J."/>
            <person name="Griggs A."/>
            <person name="Gujja S."/>
            <person name="Hansen M."/>
            <person name="Heiman D."/>
            <person name="Howarth C."/>
            <person name="Larimer J."/>
            <person name="Lui A."/>
            <person name="MacDonald P.J.P."/>
            <person name="McCowen C."/>
            <person name="Montmayeur A."/>
            <person name="Murphy C."/>
            <person name="Neiman D."/>
            <person name="Pearson M."/>
            <person name="Priest M."/>
            <person name="Roberts A."/>
            <person name="Saif S."/>
            <person name="Shea T."/>
            <person name="Sisk P."/>
            <person name="Stolte C."/>
            <person name="Sykes S."/>
            <person name="Wortman J."/>
            <person name="Nusbaum C."/>
            <person name="Birren B."/>
        </authorList>
    </citation>
    <scope>NUCLEOTIDE SEQUENCE [LARGE SCALE GENOMIC DNA]</scope>
    <source>
        <strain evidence="1 2">ATCC 38327</strain>
    </source>
</reference>
<accession>A0A0L0SJ72</accession>
<dbReference type="VEuPathDB" id="FungiDB:AMAG_18877"/>